<dbReference type="Proteomes" id="UP000324974">
    <property type="component" value="Chromosome"/>
</dbReference>
<accession>A0A5C1A273</accession>
<keyword evidence="3" id="KW-1185">Reference proteome</keyword>
<dbReference type="Gene3D" id="3.40.220.10">
    <property type="entry name" value="Leucine Aminopeptidase, subunit E, domain 1"/>
    <property type="match status" value="1"/>
</dbReference>
<proteinExistence type="predicted"/>
<dbReference type="SUPFAM" id="SSF52949">
    <property type="entry name" value="Macro domain-like"/>
    <property type="match status" value="1"/>
</dbReference>
<dbReference type="RefSeq" id="WP_149108224.1">
    <property type="nucleotide sequence ID" value="NZ_CP042425.1"/>
</dbReference>
<dbReference type="PIRSF" id="PIRSF014899">
    <property type="entry name" value="UCP014899"/>
    <property type="match status" value="1"/>
</dbReference>
<gene>
    <name evidence="2" type="ORF">PX52LOC_00095</name>
</gene>
<dbReference type="NCBIfam" id="TIGR02452">
    <property type="entry name" value="TIGR02452 family protein"/>
    <property type="match status" value="1"/>
</dbReference>
<dbReference type="InterPro" id="IPR043472">
    <property type="entry name" value="Macro_dom-like"/>
</dbReference>
<dbReference type="InterPro" id="IPR019261">
    <property type="entry name" value="PARG_cat_microbial"/>
</dbReference>
<evidence type="ECO:0000259" key="1">
    <source>
        <dbReference type="Pfam" id="PF10021"/>
    </source>
</evidence>
<dbReference type="EMBL" id="CP042425">
    <property type="protein sequence ID" value="QEL13241.1"/>
    <property type="molecule type" value="Genomic_DNA"/>
</dbReference>
<protein>
    <submittedName>
        <fullName evidence="2">TIGR02452 family protein</fullName>
    </submittedName>
</protein>
<dbReference type="InterPro" id="IPR012664">
    <property type="entry name" value="CHP02452"/>
</dbReference>
<dbReference type="AlphaFoldDB" id="A0A5C1A273"/>
<dbReference type="PANTHER" id="PTHR35596">
    <property type="entry name" value="DUF2263 DOMAIN-CONTAINING PROTEIN"/>
    <property type="match status" value="1"/>
</dbReference>
<feature type="domain" description="Microbial-type PARG catalytic" evidence="1">
    <location>
        <begin position="10"/>
        <end position="161"/>
    </location>
</feature>
<evidence type="ECO:0000313" key="2">
    <source>
        <dbReference type="EMBL" id="QEL13241.1"/>
    </source>
</evidence>
<name>A0A5C1A273_9BACT</name>
<evidence type="ECO:0000313" key="3">
    <source>
        <dbReference type="Proteomes" id="UP000324974"/>
    </source>
</evidence>
<sequence>MKRSTRTELAKQTVEIVERGSYTTADGRVVDLASAVSACLTATRFYAPVDLARVRDDVLARPAVGFATAFEVVNETTLAGIARVLADGRGPVAALNFASAKNPGGGFLNGSQAQEESLARSSALYASLQRAWTFYERHRASPSLLYSDAMILSPGCPVFRDDNGSLLERPHAATFITSVAPNAGAAADNRPEETPLIPDVLHRRADLVLALAASGGYKRLVLGAWGCGVFRNDPRVVATVFADHLRRGNWAGRFERVVFSVLDTSAASETYAAFELAMK</sequence>
<dbReference type="Pfam" id="PF10021">
    <property type="entry name" value="PARG_cat_microb"/>
    <property type="match status" value="1"/>
</dbReference>
<dbReference type="KEGG" id="lrs:PX52LOC_00095"/>
<organism evidence="2 3">
    <name type="scientific">Limnoglobus roseus</name>
    <dbReference type="NCBI Taxonomy" id="2598579"/>
    <lineage>
        <taxon>Bacteria</taxon>
        <taxon>Pseudomonadati</taxon>
        <taxon>Planctomycetota</taxon>
        <taxon>Planctomycetia</taxon>
        <taxon>Gemmatales</taxon>
        <taxon>Gemmataceae</taxon>
        <taxon>Limnoglobus</taxon>
    </lineage>
</organism>
<dbReference type="OrthoDB" id="9806181at2"/>
<dbReference type="PANTHER" id="PTHR35596:SF1">
    <property type="entry name" value="MICROBIAL-TYPE PARG CATALYTIC DOMAIN-CONTAINING PROTEIN"/>
    <property type="match status" value="1"/>
</dbReference>
<reference evidence="3" key="1">
    <citation type="submission" date="2019-08" db="EMBL/GenBank/DDBJ databases">
        <title>Limnoglobus roseus gen. nov., sp. nov., a novel freshwater planctomycete with a giant genome from the family Gemmataceae.</title>
        <authorList>
            <person name="Kulichevskaya I.S."/>
            <person name="Naumoff D.G."/>
            <person name="Miroshnikov K."/>
            <person name="Ivanova A."/>
            <person name="Philippov D.A."/>
            <person name="Hakobyan A."/>
            <person name="Rijpstra I.C."/>
            <person name="Sinninghe Damste J.S."/>
            <person name="Liesack W."/>
            <person name="Dedysh S.N."/>
        </authorList>
    </citation>
    <scope>NUCLEOTIDE SEQUENCE [LARGE SCALE GENOMIC DNA]</scope>
    <source>
        <strain evidence="3">PX52</strain>
    </source>
</reference>